<protein>
    <submittedName>
        <fullName evidence="1">Uncharacterized protein</fullName>
    </submittedName>
</protein>
<keyword evidence="2" id="KW-1185">Reference proteome</keyword>
<organism evidence="1 2">
    <name type="scientific">Pleomassaria siparia CBS 279.74</name>
    <dbReference type="NCBI Taxonomy" id="1314801"/>
    <lineage>
        <taxon>Eukaryota</taxon>
        <taxon>Fungi</taxon>
        <taxon>Dikarya</taxon>
        <taxon>Ascomycota</taxon>
        <taxon>Pezizomycotina</taxon>
        <taxon>Dothideomycetes</taxon>
        <taxon>Pleosporomycetidae</taxon>
        <taxon>Pleosporales</taxon>
        <taxon>Pleomassariaceae</taxon>
        <taxon>Pleomassaria</taxon>
    </lineage>
</organism>
<reference evidence="1" key="1">
    <citation type="journal article" date="2020" name="Stud. Mycol.">
        <title>101 Dothideomycetes genomes: a test case for predicting lifestyles and emergence of pathogens.</title>
        <authorList>
            <person name="Haridas S."/>
            <person name="Albert R."/>
            <person name="Binder M."/>
            <person name="Bloem J."/>
            <person name="Labutti K."/>
            <person name="Salamov A."/>
            <person name="Andreopoulos B."/>
            <person name="Baker S."/>
            <person name="Barry K."/>
            <person name="Bills G."/>
            <person name="Bluhm B."/>
            <person name="Cannon C."/>
            <person name="Castanera R."/>
            <person name="Culley D."/>
            <person name="Daum C."/>
            <person name="Ezra D."/>
            <person name="Gonzalez J."/>
            <person name="Henrissat B."/>
            <person name="Kuo A."/>
            <person name="Liang C."/>
            <person name="Lipzen A."/>
            <person name="Lutzoni F."/>
            <person name="Magnuson J."/>
            <person name="Mondo S."/>
            <person name="Nolan M."/>
            <person name="Ohm R."/>
            <person name="Pangilinan J."/>
            <person name="Park H.-J."/>
            <person name="Ramirez L."/>
            <person name="Alfaro M."/>
            <person name="Sun H."/>
            <person name="Tritt A."/>
            <person name="Yoshinaga Y."/>
            <person name="Zwiers L.-H."/>
            <person name="Turgeon B."/>
            <person name="Goodwin S."/>
            <person name="Spatafora J."/>
            <person name="Crous P."/>
            <person name="Grigoriev I."/>
        </authorList>
    </citation>
    <scope>NUCLEOTIDE SEQUENCE</scope>
    <source>
        <strain evidence="1">CBS 279.74</strain>
    </source>
</reference>
<gene>
    <name evidence="1" type="ORF">K504DRAFT_224049</name>
</gene>
<dbReference type="EMBL" id="MU005767">
    <property type="protein sequence ID" value="KAF2711563.1"/>
    <property type="molecule type" value="Genomic_DNA"/>
</dbReference>
<dbReference type="AlphaFoldDB" id="A0A6G1KG00"/>
<evidence type="ECO:0000313" key="1">
    <source>
        <dbReference type="EMBL" id="KAF2711563.1"/>
    </source>
</evidence>
<sequence length="88" mass="9909">MHTGRKILCLVSSPYIYVLLGRARKGELGRRTLSLSLFFSPHASSSDAHNLLVYLVMYYYINGLPVASWSCLGCCTYCVQCMRLDPVQ</sequence>
<proteinExistence type="predicted"/>
<accession>A0A6G1KG00</accession>
<name>A0A6G1KG00_9PLEO</name>
<evidence type="ECO:0000313" key="2">
    <source>
        <dbReference type="Proteomes" id="UP000799428"/>
    </source>
</evidence>
<dbReference type="Proteomes" id="UP000799428">
    <property type="component" value="Unassembled WGS sequence"/>
</dbReference>